<dbReference type="InterPro" id="IPR044739">
    <property type="entry name" value="NRT1/PTR"/>
</dbReference>
<feature type="transmembrane region" description="Helical" evidence="6">
    <location>
        <begin position="385"/>
        <end position="405"/>
    </location>
</feature>
<proteinExistence type="inferred from homology"/>
<dbReference type="CDD" id="cd17417">
    <property type="entry name" value="MFS_NPF5"/>
    <property type="match status" value="1"/>
</dbReference>
<evidence type="ECO:0000313" key="7">
    <source>
        <dbReference type="EMBL" id="DAD36846.1"/>
    </source>
</evidence>
<gene>
    <name evidence="7" type="ORF">HUJ06_007487</name>
</gene>
<keyword evidence="4 6" id="KW-1133">Transmembrane helix</keyword>
<keyword evidence="5 6" id="KW-0472">Membrane</keyword>
<comment type="subcellular location">
    <subcellularLocation>
        <location evidence="1">Membrane</location>
        <topology evidence="1">Multi-pass membrane protein</topology>
    </subcellularLocation>
</comment>
<dbReference type="Pfam" id="PF00854">
    <property type="entry name" value="PTR2"/>
    <property type="match status" value="1"/>
</dbReference>
<evidence type="ECO:0000256" key="3">
    <source>
        <dbReference type="ARBA" id="ARBA00022692"/>
    </source>
</evidence>
<keyword evidence="3 6" id="KW-0812">Transmembrane</keyword>
<dbReference type="Proteomes" id="UP000607653">
    <property type="component" value="Unassembled WGS sequence"/>
</dbReference>
<feature type="transmembrane region" description="Helical" evidence="6">
    <location>
        <begin position="218"/>
        <end position="238"/>
    </location>
</feature>
<dbReference type="AlphaFoldDB" id="A0A822Z1H0"/>
<sequence>MAGEEGGGEHTQDGTVDLKGNPVLRCKRGGWKACSFILAYEVFERMAYFGISSNLVIYLITKLHQGTVKSANNVTNWAGTVFLTPILGAYVADAYLGRYWTFLIGSVIYLLGMILLTLAVSISALKPPPCGQSINVAECKQASTLQLAVFYGVLYILALGTGATKPNISTIGADQFDDFHPKEKAHKLSFFNWWIFSVFFGTLFATTFLVYIQDNVGWALGYGLPTIGLAISFTIFIAGSRFYRHKVLTGSPLTRMARVIVAAFRKWRVPVPADLGELYELDLKEYEVKGKFRIESTTSLRFLNKASVQTGSSNTPWMVCPVTQVEETKQMLRTTLDRAVGSFQIPAASISGFATISMLVSVVIYDLYFTKVMRKWTKNPRGITLLQRLGTGFALSIVVMLVAALTERRRLSVARSHGIVENGGRVPLSIFTLLPQFVLVGMMDAFSLVGLIEFFYDQAPENMKSLGTSCALVCAGIGSFLSSFLLSTVSHITKRHGQKGWILNNLNASHLDYYYFFLAVLSFLNFIFFIGVSRLYVYRAEVSDSMEVLKEEDLRVMSTFKVTNEQELGNFDSQLFV</sequence>
<comment type="similarity">
    <text evidence="2">Belongs to the major facilitator superfamily. Proton-dependent oligopeptide transporter (POT/PTR) (TC 2.A.17) family.</text>
</comment>
<dbReference type="EMBL" id="DUZY01000004">
    <property type="protein sequence ID" value="DAD36846.1"/>
    <property type="molecule type" value="Genomic_DNA"/>
</dbReference>
<dbReference type="GO" id="GO:0042937">
    <property type="term" value="F:tripeptide transmembrane transporter activity"/>
    <property type="evidence" value="ECO:0007669"/>
    <property type="project" value="InterPro"/>
</dbReference>
<dbReference type="SUPFAM" id="SSF103473">
    <property type="entry name" value="MFS general substrate transporter"/>
    <property type="match status" value="1"/>
</dbReference>
<feature type="transmembrane region" description="Helical" evidence="6">
    <location>
        <begin position="466"/>
        <end position="492"/>
    </location>
</feature>
<dbReference type="GO" id="GO:0071916">
    <property type="term" value="F:dipeptide transmembrane transporter activity"/>
    <property type="evidence" value="ECO:0007669"/>
    <property type="project" value="InterPro"/>
</dbReference>
<feature type="transmembrane region" description="Helical" evidence="6">
    <location>
        <begin position="426"/>
        <end position="446"/>
    </location>
</feature>
<feature type="transmembrane region" description="Helical" evidence="6">
    <location>
        <begin position="46"/>
        <end position="64"/>
    </location>
</feature>
<dbReference type="InterPro" id="IPR036259">
    <property type="entry name" value="MFS_trans_sf"/>
</dbReference>
<feature type="transmembrane region" description="Helical" evidence="6">
    <location>
        <begin position="339"/>
        <end position="365"/>
    </location>
</feature>
<feature type="transmembrane region" description="Helical" evidence="6">
    <location>
        <begin position="76"/>
        <end position="96"/>
    </location>
</feature>
<comment type="caution">
    <text evidence="7">The sequence shown here is derived from an EMBL/GenBank/DDBJ whole genome shotgun (WGS) entry which is preliminary data.</text>
</comment>
<feature type="transmembrane region" description="Helical" evidence="6">
    <location>
        <begin position="102"/>
        <end position="125"/>
    </location>
</feature>
<dbReference type="GO" id="GO:0016020">
    <property type="term" value="C:membrane"/>
    <property type="evidence" value="ECO:0007669"/>
    <property type="project" value="UniProtKB-SubCell"/>
</dbReference>
<dbReference type="InterPro" id="IPR000109">
    <property type="entry name" value="POT_fam"/>
</dbReference>
<organism evidence="7 8">
    <name type="scientific">Nelumbo nucifera</name>
    <name type="common">Sacred lotus</name>
    <dbReference type="NCBI Taxonomy" id="4432"/>
    <lineage>
        <taxon>Eukaryota</taxon>
        <taxon>Viridiplantae</taxon>
        <taxon>Streptophyta</taxon>
        <taxon>Embryophyta</taxon>
        <taxon>Tracheophyta</taxon>
        <taxon>Spermatophyta</taxon>
        <taxon>Magnoliopsida</taxon>
        <taxon>Proteales</taxon>
        <taxon>Nelumbonaceae</taxon>
        <taxon>Nelumbo</taxon>
    </lineage>
</organism>
<keyword evidence="8" id="KW-1185">Reference proteome</keyword>
<dbReference type="Gene3D" id="1.20.1250.20">
    <property type="entry name" value="MFS general substrate transporter like domains"/>
    <property type="match status" value="1"/>
</dbReference>
<dbReference type="PANTHER" id="PTHR11654">
    <property type="entry name" value="OLIGOPEPTIDE TRANSPORTER-RELATED"/>
    <property type="match status" value="1"/>
</dbReference>
<protein>
    <recommendedName>
        <fullName evidence="9">Protein NRT1/ PTR FAMILY 5.2-like</fullName>
    </recommendedName>
</protein>
<evidence type="ECO:0000256" key="6">
    <source>
        <dbReference type="SAM" id="Phobius"/>
    </source>
</evidence>
<feature type="transmembrane region" description="Helical" evidence="6">
    <location>
        <begin position="190"/>
        <end position="212"/>
    </location>
</feature>
<accession>A0A822Z1H0</accession>
<feature type="transmembrane region" description="Helical" evidence="6">
    <location>
        <begin position="513"/>
        <end position="537"/>
    </location>
</feature>
<evidence type="ECO:0000313" key="8">
    <source>
        <dbReference type="Proteomes" id="UP000607653"/>
    </source>
</evidence>
<name>A0A822Z1H0_NELNU</name>
<evidence type="ECO:0000256" key="4">
    <source>
        <dbReference type="ARBA" id="ARBA00022989"/>
    </source>
</evidence>
<evidence type="ECO:0000256" key="1">
    <source>
        <dbReference type="ARBA" id="ARBA00004141"/>
    </source>
</evidence>
<reference evidence="7 8" key="1">
    <citation type="journal article" date="2020" name="Mol. Biol. Evol.">
        <title>Distinct Expression and Methylation Patterns for Genes with Different Fates following a Single Whole-Genome Duplication in Flowering Plants.</title>
        <authorList>
            <person name="Shi T."/>
            <person name="Rahmani R.S."/>
            <person name="Gugger P.F."/>
            <person name="Wang M."/>
            <person name="Li H."/>
            <person name="Zhang Y."/>
            <person name="Li Z."/>
            <person name="Wang Q."/>
            <person name="Van de Peer Y."/>
            <person name="Marchal K."/>
            <person name="Chen J."/>
        </authorList>
    </citation>
    <scope>NUCLEOTIDE SEQUENCE [LARGE SCALE GENOMIC DNA]</scope>
    <source>
        <tissue evidence="7">Leaf</tissue>
    </source>
</reference>
<evidence type="ECO:0008006" key="9">
    <source>
        <dbReference type="Google" id="ProtNLM"/>
    </source>
</evidence>
<evidence type="ECO:0000256" key="5">
    <source>
        <dbReference type="ARBA" id="ARBA00023136"/>
    </source>
</evidence>
<evidence type="ECO:0000256" key="2">
    <source>
        <dbReference type="ARBA" id="ARBA00005982"/>
    </source>
</evidence>